<dbReference type="AlphaFoldDB" id="A0A1X0EBI7"/>
<protein>
    <recommendedName>
        <fullName evidence="1">A-factor biosynthesis hotdog domain-containing protein</fullName>
    </recommendedName>
</protein>
<comment type="caution">
    <text evidence="2">The sequence shown here is derived from an EMBL/GenBank/DDBJ whole genome shotgun (WGS) entry which is preliminary data.</text>
</comment>
<gene>
    <name evidence="2" type="ORF">BST28_07390</name>
</gene>
<feature type="domain" description="A-factor biosynthesis hotdog" evidence="1">
    <location>
        <begin position="6"/>
        <end position="114"/>
    </location>
</feature>
<evidence type="ECO:0000259" key="1">
    <source>
        <dbReference type="Pfam" id="PF03756"/>
    </source>
</evidence>
<sequence length="317" mass="35002">MVPRGLVHKRAIEEVLLCDYKQLGPNEYLVAAQLPRCHSYFSDVCLPYYDFTALGEVMRQSGLLTGHCFHDVPPGTHYIFRKVSGKNEREDVETMRIGDTPTDLLVHYSVRNLRLRRNRLTSFEAFGQMYANGAYVGSGYGFCQLLPPDSYGAMRDMMRDPEGAADRTTESPDPVSVEPLDPVMVGRRDVRNVVIGAFASGDTPDTYTAGLVIRPDHRVFFDHPQDHVPGPLLIEAIRQQALRAACVHHNLHSEKVYIAKVDIEFSSFLELDAPTAVTAKVGALRRSPDGGELTVTLTIGQSGTIAAESALTVIALD</sequence>
<dbReference type="Pfam" id="PF03756">
    <property type="entry name" value="AfsA"/>
    <property type="match status" value="2"/>
</dbReference>
<dbReference type="InterPro" id="IPR005509">
    <property type="entry name" value="AfsA_hotdog_dom"/>
</dbReference>
<accession>A0A1X0EBI7</accession>
<reference evidence="2 3" key="1">
    <citation type="submission" date="2017-02" db="EMBL/GenBank/DDBJ databases">
        <title>The new phylogeny of genus Mycobacterium.</title>
        <authorList>
            <person name="Tortoli E."/>
            <person name="Trovato A."/>
            <person name="Cirillo D.M."/>
        </authorList>
    </citation>
    <scope>NUCLEOTIDE SEQUENCE [LARGE SCALE GENOMIC DNA]</scope>
    <source>
        <strain evidence="2 3">DSM 45093</strain>
    </source>
</reference>
<feature type="domain" description="A-factor biosynthesis hotdog" evidence="1">
    <location>
        <begin position="184"/>
        <end position="313"/>
    </location>
</feature>
<evidence type="ECO:0000313" key="2">
    <source>
        <dbReference type="EMBL" id="ORA81350.1"/>
    </source>
</evidence>
<organism evidence="2 3">
    <name type="scientific">Mycolicibacter kumamotonensis</name>
    <dbReference type="NCBI Taxonomy" id="354243"/>
    <lineage>
        <taxon>Bacteria</taxon>
        <taxon>Bacillati</taxon>
        <taxon>Actinomycetota</taxon>
        <taxon>Actinomycetes</taxon>
        <taxon>Mycobacteriales</taxon>
        <taxon>Mycobacteriaceae</taxon>
        <taxon>Mycolicibacter</taxon>
    </lineage>
</organism>
<name>A0A1X0EBI7_9MYCO</name>
<evidence type="ECO:0000313" key="3">
    <source>
        <dbReference type="Proteomes" id="UP000192713"/>
    </source>
</evidence>
<proteinExistence type="predicted"/>
<dbReference type="Proteomes" id="UP000192713">
    <property type="component" value="Unassembled WGS sequence"/>
</dbReference>
<dbReference type="EMBL" id="MVHU01000007">
    <property type="protein sequence ID" value="ORA81350.1"/>
    <property type="molecule type" value="Genomic_DNA"/>
</dbReference>